<protein>
    <recommendedName>
        <fullName evidence="2">Zn(2)-C6 fungal-type domain-containing protein</fullName>
    </recommendedName>
</protein>
<keyword evidence="1" id="KW-0539">Nucleus</keyword>
<dbReference type="SMART" id="SM00066">
    <property type="entry name" value="GAL4"/>
    <property type="match status" value="1"/>
</dbReference>
<feature type="non-terminal residue" evidence="3">
    <location>
        <position position="1"/>
    </location>
</feature>
<dbReference type="EMBL" id="ML976017">
    <property type="protein sequence ID" value="KAF1944400.1"/>
    <property type="molecule type" value="Genomic_DNA"/>
</dbReference>
<evidence type="ECO:0000313" key="3">
    <source>
        <dbReference type="EMBL" id="KAF1944400.1"/>
    </source>
</evidence>
<dbReference type="GO" id="GO:0000981">
    <property type="term" value="F:DNA-binding transcription factor activity, RNA polymerase II-specific"/>
    <property type="evidence" value="ECO:0007669"/>
    <property type="project" value="InterPro"/>
</dbReference>
<evidence type="ECO:0000259" key="2">
    <source>
        <dbReference type="PROSITE" id="PS50048"/>
    </source>
</evidence>
<dbReference type="Proteomes" id="UP000800038">
    <property type="component" value="Unassembled WGS sequence"/>
</dbReference>
<keyword evidence="4" id="KW-1185">Reference proteome</keyword>
<sequence>ATQDVPVKRFRVSRACDQCRTAREKCDGNQPTCSPCFGGKRACTYTSNPKRRGLQPGYIRSL</sequence>
<dbReference type="InterPro" id="IPR001138">
    <property type="entry name" value="Zn2Cys6_DnaBD"/>
</dbReference>
<accession>A0A6A5SWW8</accession>
<dbReference type="InterPro" id="IPR036864">
    <property type="entry name" value="Zn2-C6_fun-type_DNA-bd_sf"/>
</dbReference>
<dbReference type="PANTHER" id="PTHR47655">
    <property type="entry name" value="QUINIC ACID UTILIZATION ACTIVATOR"/>
    <property type="match status" value="1"/>
</dbReference>
<evidence type="ECO:0000313" key="4">
    <source>
        <dbReference type="Proteomes" id="UP000800038"/>
    </source>
</evidence>
<dbReference type="PROSITE" id="PS50048">
    <property type="entry name" value="ZN2_CY6_FUNGAL_2"/>
    <property type="match status" value="1"/>
</dbReference>
<feature type="non-terminal residue" evidence="3">
    <location>
        <position position="62"/>
    </location>
</feature>
<dbReference type="AlphaFoldDB" id="A0A6A5SWW8"/>
<gene>
    <name evidence="3" type="ORF">EJ02DRAFT_328496</name>
</gene>
<dbReference type="GO" id="GO:0008270">
    <property type="term" value="F:zinc ion binding"/>
    <property type="evidence" value="ECO:0007669"/>
    <property type="project" value="InterPro"/>
</dbReference>
<dbReference type="Gene3D" id="4.10.240.10">
    <property type="entry name" value="Zn(2)-C6 fungal-type DNA-binding domain"/>
    <property type="match status" value="1"/>
</dbReference>
<dbReference type="SUPFAM" id="SSF57701">
    <property type="entry name" value="Zn2/Cys6 DNA-binding domain"/>
    <property type="match status" value="1"/>
</dbReference>
<dbReference type="CDD" id="cd00067">
    <property type="entry name" value="GAL4"/>
    <property type="match status" value="1"/>
</dbReference>
<dbReference type="GO" id="GO:0045944">
    <property type="term" value="P:positive regulation of transcription by RNA polymerase II"/>
    <property type="evidence" value="ECO:0007669"/>
    <property type="project" value="TreeGrafter"/>
</dbReference>
<reference evidence="3" key="1">
    <citation type="journal article" date="2020" name="Stud. Mycol.">
        <title>101 Dothideomycetes genomes: a test case for predicting lifestyles and emergence of pathogens.</title>
        <authorList>
            <person name="Haridas S."/>
            <person name="Albert R."/>
            <person name="Binder M."/>
            <person name="Bloem J."/>
            <person name="Labutti K."/>
            <person name="Salamov A."/>
            <person name="Andreopoulos B."/>
            <person name="Baker S."/>
            <person name="Barry K."/>
            <person name="Bills G."/>
            <person name="Bluhm B."/>
            <person name="Cannon C."/>
            <person name="Castanera R."/>
            <person name="Culley D."/>
            <person name="Daum C."/>
            <person name="Ezra D."/>
            <person name="Gonzalez J."/>
            <person name="Henrissat B."/>
            <person name="Kuo A."/>
            <person name="Liang C."/>
            <person name="Lipzen A."/>
            <person name="Lutzoni F."/>
            <person name="Magnuson J."/>
            <person name="Mondo S."/>
            <person name="Nolan M."/>
            <person name="Ohm R."/>
            <person name="Pangilinan J."/>
            <person name="Park H.-J."/>
            <person name="Ramirez L."/>
            <person name="Alfaro M."/>
            <person name="Sun H."/>
            <person name="Tritt A."/>
            <person name="Yoshinaga Y."/>
            <person name="Zwiers L.-H."/>
            <person name="Turgeon B."/>
            <person name="Goodwin S."/>
            <person name="Spatafora J."/>
            <person name="Crous P."/>
            <person name="Grigoriev I."/>
        </authorList>
    </citation>
    <scope>NUCLEOTIDE SEQUENCE</scope>
    <source>
        <strain evidence="3">CBS 161.51</strain>
    </source>
</reference>
<proteinExistence type="predicted"/>
<dbReference type="Pfam" id="PF00172">
    <property type="entry name" value="Zn_clus"/>
    <property type="match status" value="1"/>
</dbReference>
<feature type="domain" description="Zn(2)-C6 fungal-type" evidence="2">
    <location>
        <begin position="15"/>
        <end position="45"/>
    </location>
</feature>
<organism evidence="3 4">
    <name type="scientific">Clathrospora elynae</name>
    <dbReference type="NCBI Taxonomy" id="706981"/>
    <lineage>
        <taxon>Eukaryota</taxon>
        <taxon>Fungi</taxon>
        <taxon>Dikarya</taxon>
        <taxon>Ascomycota</taxon>
        <taxon>Pezizomycotina</taxon>
        <taxon>Dothideomycetes</taxon>
        <taxon>Pleosporomycetidae</taxon>
        <taxon>Pleosporales</taxon>
        <taxon>Diademaceae</taxon>
        <taxon>Clathrospora</taxon>
    </lineage>
</organism>
<dbReference type="PROSITE" id="PS00463">
    <property type="entry name" value="ZN2_CY6_FUNGAL_1"/>
    <property type="match status" value="1"/>
</dbReference>
<dbReference type="PANTHER" id="PTHR47655:SF2">
    <property type="entry name" value="QUINIC ACID UTILIZATION ACTIVATOR"/>
    <property type="match status" value="1"/>
</dbReference>
<name>A0A6A5SWW8_9PLEO</name>
<dbReference type="InterPro" id="IPR052783">
    <property type="entry name" value="Metabolic/Drug-Res_Regulator"/>
</dbReference>
<dbReference type="OrthoDB" id="3364175at2759"/>
<evidence type="ECO:0000256" key="1">
    <source>
        <dbReference type="ARBA" id="ARBA00023242"/>
    </source>
</evidence>